<dbReference type="InterPro" id="IPR050855">
    <property type="entry name" value="NDM-1-like"/>
</dbReference>
<feature type="domain" description="Metallo-beta-lactamase" evidence="1">
    <location>
        <begin position="33"/>
        <end position="208"/>
    </location>
</feature>
<name>A0A9D1DZ49_9FIRM</name>
<comment type="caution">
    <text evidence="2">The sequence shown here is derived from an EMBL/GenBank/DDBJ whole genome shotgun (WGS) entry which is preliminary data.</text>
</comment>
<dbReference type="InterPro" id="IPR036866">
    <property type="entry name" value="RibonucZ/Hydroxyglut_hydro"/>
</dbReference>
<organism evidence="2 3">
    <name type="scientific">Candidatus Faecivivens stercoravium</name>
    <dbReference type="NCBI Taxonomy" id="2840803"/>
    <lineage>
        <taxon>Bacteria</taxon>
        <taxon>Bacillati</taxon>
        <taxon>Bacillota</taxon>
        <taxon>Clostridia</taxon>
        <taxon>Eubacteriales</taxon>
        <taxon>Oscillospiraceae</taxon>
        <taxon>Oscillospiraceae incertae sedis</taxon>
        <taxon>Candidatus Faecivivens</taxon>
    </lineage>
</organism>
<dbReference type="PANTHER" id="PTHR42951:SF22">
    <property type="entry name" value="METALLO BETA-LACTAMASE SUPERFAMILY LIPOPROTEIN"/>
    <property type="match status" value="1"/>
</dbReference>
<reference evidence="2" key="1">
    <citation type="submission" date="2020-10" db="EMBL/GenBank/DDBJ databases">
        <authorList>
            <person name="Gilroy R."/>
        </authorList>
    </citation>
    <scope>NUCLEOTIDE SEQUENCE</scope>
    <source>
        <strain evidence="2">CHK189-12415</strain>
    </source>
</reference>
<evidence type="ECO:0000313" key="3">
    <source>
        <dbReference type="Proteomes" id="UP000824241"/>
    </source>
</evidence>
<dbReference type="AlphaFoldDB" id="A0A9D1DZ49"/>
<reference evidence="2" key="2">
    <citation type="journal article" date="2021" name="PeerJ">
        <title>Extensive microbial diversity within the chicken gut microbiome revealed by metagenomics and culture.</title>
        <authorList>
            <person name="Gilroy R."/>
            <person name="Ravi A."/>
            <person name="Getino M."/>
            <person name="Pursley I."/>
            <person name="Horton D.L."/>
            <person name="Alikhan N.F."/>
            <person name="Baker D."/>
            <person name="Gharbi K."/>
            <person name="Hall N."/>
            <person name="Watson M."/>
            <person name="Adriaenssens E.M."/>
            <person name="Foster-Nyarko E."/>
            <person name="Jarju S."/>
            <person name="Secka A."/>
            <person name="Antonio M."/>
            <person name="Oren A."/>
            <person name="Chaudhuri R.R."/>
            <person name="La Ragione R."/>
            <person name="Hildebrand F."/>
            <person name="Pallen M.J."/>
        </authorList>
    </citation>
    <scope>NUCLEOTIDE SEQUENCE</scope>
    <source>
        <strain evidence="2">CHK189-12415</strain>
    </source>
</reference>
<evidence type="ECO:0000313" key="2">
    <source>
        <dbReference type="EMBL" id="HIR61623.1"/>
    </source>
</evidence>
<proteinExistence type="predicted"/>
<protein>
    <submittedName>
        <fullName evidence="2">MBL fold metallo-hydrolase</fullName>
    </submittedName>
</protein>
<dbReference type="EMBL" id="DVHA01000281">
    <property type="protein sequence ID" value="HIR61623.1"/>
    <property type="molecule type" value="Genomic_DNA"/>
</dbReference>
<dbReference type="SMART" id="SM00849">
    <property type="entry name" value="Lactamase_B"/>
    <property type="match status" value="1"/>
</dbReference>
<dbReference type="InterPro" id="IPR001279">
    <property type="entry name" value="Metallo-B-lactamas"/>
</dbReference>
<dbReference type="PANTHER" id="PTHR42951">
    <property type="entry name" value="METALLO-BETA-LACTAMASE DOMAIN-CONTAINING"/>
    <property type="match status" value="1"/>
</dbReference>
<dbReference type="Gene3D" id="3.60.15.10">
    <property type="entry name" value="Ribonuclease Z/Hydroxyacylglutathione hydrolase-like"/>
    <property type="match status" value="1"/>
</dbReference>
<evidence type="ECO:0000259" key="1">
    <source>
        <dbReference type="SMART" id="SM00849"/>
    </source>
</evidence>
<accession>A0A9D1DZ49</accession>
<dbReference type="Pfam" id="PF00753">
    <property type="entry name" value="Lactamase_B"/>
    <property type="match status" value="1"/>
</dbReference>
<gene>
    <name evidence="2" type="ORF">IAB37_08630</name>
</gene>
<dbReference type="Proteomes" id="UP000824241">
    <property type="component" value="Unassembled WGS sequence"/>
</dbReference>
<sequence>MVSMNTFEDNFDIRKISPNTWVIGTKYPATPWGCDCYLLECGDCCVLIDSGMSKLNIHDYILATGVTEKPVVAVINTHSHFDHTGGNGYFPKVYMNPVGEKGAKTPFDGNKEDYPLDYEITPVHEGDILPFAGRPLEIYEIGAHNPASIAILDRKNRMLFTGDELETGWCNINIQAEPIPGGTVENHYRNMKKLYALYDAYDWICPGHHGMPVDKSTLLEIMHADELILSGDFGSDDVPAKAGPVGKIEGYRVMRYKSAHIGFNVNAVYDPK</sequence>
<dbReference type="SUPFAM" id="SSF56281">
    <property type="entry name" value="Metallo-hydrolase/oxidoreductase"/>
    <property type="match status" value="1"/>
</dbReference>